<keyword evidence="3" id="KW-1185">Reference proteome</keyword>
<dbReference type="Proteomes" id="UP000740926">
    <property type="component" value="Unassembled WGS sequence"/>
</dbReference>
<accession>A0A9P6XYM0</accession>
<feature type="region of interest" description="Disordered" evidence="1">
    <location>
        <begin position="1"/>
        <end position="54"/>
    </location>
</feature>
<evidence type="ECO:0000313" key="2">
    <source>
        <dbReference type="EMBL" id="KAG1535041.1"/>
    </source>
</evidence>
<organism evidence="2 3">
    <name type="scientific">Rhizopus delemar</name>
    <dbReference type="NCBI Taxonomy" id="936053"/>
    <lineage>
        <taxon>Eukaryota</taxon>
        <taxon>Fungi</taxon>
        <taxon>Fungi incertae sedis</taxon>
        <taxon>Mucoromycota</taxon>
        <taxon>Mucoromycotina</taxon>
        <taxon>Mucoromycetes</taxon>
        <taxon>Mucorales</taxon>
        <taxon>Mucorineae</taxon>
        <taxon>Rhizopodaceae</taxon>
        <taxon>Rhizopus</taxon>
    </lineage>
</organism>
<comment type="caution">
    <text evidence="2">The sequence shown here is derived from an EMBL/GenBank/DDBJ whole genome shotgun (WGS) entry which is preliminary data.</text>
</comment>
<reference evidence="2 3" key="1">
    <citation type="journal article" date="2020" name="Microb. Genom.">
        <title>Genetic diversity of clinical and environmental Mucorales isolates obtained from an investigation of mucormycosis cases among solid organ transplant recipients.</title>
        <authorList>
            <person name="Nguyen M.H."/>
            <person name="Kaul D."/>
            <person name="Muto C."/>
            <person name="Cheng S.J."/>
            <person name="Richter R.A."/>
            <person name="Bruno V.M."/>
            <person name="Liu G."/>
            <person name="Beyhan S."/>
            <person name="Sundermann A.J."/>
            <person name="Mounaud S."/>
            <person name="Pasculle A.W."/>
            <person name="Nierman W.C."/>
            <person name="Driscoll E."/>
            <person name="Cumbie R."/>
            <person name="Clancy C.J."/>
            <person name="Dupont C.L."/>
        </authorList>
    </citation>
    <scope>NUCLEOTIDE SEQUENCE [LARGE SCALE GENOMIC DNA]</scope>
    <source>
        <strain evidence="2 3">GL24</strain>
    </source>
</reference>
<dbReference type="EMBL" id="JAANIU010008459">
    <property type="protein sequence ID" value="KAG1535041.1"/>
    <property type="molecule type" value="Genomic_DNA"/>
</dbReference>
<name>A0A9P6XYM0_9FUNG</name>
<gene>
    <name evidence="2" type="ORF">G6F50_015406</name>
</gene>
<dbReference type="AlphaFoldDB" id="A0A9P6XYM0"/>
<evidence type="ECO:0000256" key="1">
    <source>
        <dbReference type="SAM" id="MobiDB-lite"/>
    </source>
</evidence>
<evidence type="ECO:0000313" key="3">
    <source>
        <dbReference type="Proteomes" id="UP000740926"/>
    </source>
</evidence>
<feature type="compositionally biased region" description="Low complexity" evidence="1">
    <location>
        <begin position="1"/>
        <end position="42"/>
    </location>
</feature>
<sequence length="100" mass="10266">MRPAAATTAASNRRSSSSRAAAPRCRVAPARGTAAARPGSARYPAAGRSRGAAAEDRHAITARCEAVAVGQFGDGRGDARAIEQGRHATWRDQPVGERGG</sequence>
<proteinExistence type="predicted"/>
<protein>
    <submittedName>
        <fullName evidence="2">Uncharacterized protein</fullName>
    </submittedName>
</protein>